<dbReference type="GO" id="GO:0005886">
    <property type="term" value="C:plasma membrane"/>
    <property type="evidence" value="ECO:0007669"/>
    <property type="project" value="TreeGrafter"/>
</dbReference>
<feature type="transmembrane region" description="Helical" evidence="1">
    <location>
        <begin position="341"/>
        <end position="359"/>
    </location>
</feature>
<feature type="transmembrane region" description="Helical" evidence="1">
    <location>
        <begin position="173"/>
        <end position="193"/>
    </location>
</feature>
<dbReference type="PANTHER" id="PTHR30354:SF11">
    <property type="entry name" value="PERMEASE"/>
    <property type="match status" value="1"/>
</dbReference>
<dbReference type="AlphaFoldDB" id="A0AA51UFT0"/>
<evidence type="ECO:0000313" key="3">
    <source>
        <dbReference type="Proteomes" id="UP001183006"/>
    </source>
</evidence>
<feature type="transmembrane region" description="Helical" evidence="1">
    <location>
        <begin position="288"/>
        <end position="309"/>
    </location>
</feature>
<feature type="transmembrane region" description="Helical" evidence="1">
    <location>
        <begin position="400"/>
        <end position="425"/>
    </location>
</feature>
<dbReference type="PANTHER" id="PTHR30354">
    <property type="entry name" value="GNT FAMILY GLUCONATE TRANSPORTER"/>
    <property type="match status" value="1"/>
</dbReference>
<evidence type="ECO:0000256" key="1">
    <source>
        <dbReference type="SAM" id="Phobius"/>
    </source>
</evidence>
<dbReference type="RefSeq" id="WP_309308192.1">
    <property type="nucleotide sequence ID" value="NZ_CP133594.1"/>
</dbReference>
<gene>
    <name evidence="2" type="ORF">RE476_00570</name>
</gene>
<dbReference type="KEGG" id="mmav:RE476_00570"/>
<evidence type="ECO:0000313" key="2">
    <source>
        <dbReference type="EMBL" id="WMW22345.1"/>
    </source>
</evidence>
<feature type="transmembrane region" description="Helical" evidence="1">
    <location>
        <begin position="96"/>
        <end position="124"/>
    </location>
</feature>
<accession>A0AA51UFT0</accession>
<dbReference type="GeneID" id="84228589"/>
<keyword evidence="1" id="KW-1133">Transmembrane helix</keyword>
<reference evidence="2" key="1">
    <citation type="submission" date="2023-08" db="EMBL/GenBank/DDBJ databases">
        <title>Methanolobus mangrovi sp. nov. and Methanolobus sediminis sp. nov, two novel methylotrophic methanogens isolated from mangrove sediments in China.</title>
        <authorList>
            <person name="Zhou J."/>
        </authorList>
    </citation>
    <scope>NUCLEOTIDE SEQUENCE</scope>
    <source>
        <strain evidence="2">FTZ2</strain>
    </source>
</reference>
<feature type="transmembrane region" description="Helical" evidence="1">
    <location>
        <begin position="251"/>
        <end position="267"/>
    </location>
</feature>
<dbReference type="EMBL" id="CP133594">
    <property type="protein sequence ID" value="WMW22345.1"/>
    <property type="molecule type" value="Genomic_DNA"/>
</dbReference>
<keyword evidence="3" id="KW-1185">Reference proteome</keyword>
<name>A0AA51UFT0_9EURY</name>
<keyword evidence="1" id="KW-0472">Membrane</keyword>
<feature type="transmembrane region" description="Helical" evidence="1">
    <location>
        <begin position="221"/>
        <end position="245"/>
    </location>
</feature>
<dbReference type="Pfam" id="PF02447">
    <property type="entry name" value="GntP_permease"/>
    <property type="match status" value="1"/>
</dbReference>
<feature type="transmembrane region" description="Helical" evidence="1">
    <location>
        <begin position="136"/>
        <end position="153"/>
    </location>
</feature>
<dbReference type="GO" id="GO:0015128">
    <property type="term" value="F:gluconate transmembrane transporter activity"/>
    <property type="evidence" value="ECO:0007669"/>
    <property type="project" value="InterPro"/>
</dbReference>
<feature type="transmembrane region" description="Helical" evidence="1">
    <location>
        <begin position="315"/>
        <end position="334"/>
    </location>
</feature>
<dbReference type="InterPro" id="IPR003474">
    <property type="entry name" value="Glcn_transporter"/>
</dbReference>
<keyword evidence="1" id="KW-0812">Transmembrane</keyword>
<proteinExistence type="predicted"/>
<sequence length="426" mass="45698">MHPIIIFVFSLLIILFLTARLRIHPFLGLILTSVITGVLAGEATGTIEAITSGMGKVFSNFAIIIAAGSIIGLILHRTGGARLIASDVIRISRKPLFGLNILGFIFAVPLMCCILAYVIFVPVAREIKLKEGVPKVLTASVLVFGTLASYNLVYPSPVVYSAVSELGINNSDILIPGMIIAFIVSIAGYLYALKFCNAGDMSSFIIDTETENEDIKLPGRIAAYSPITIPVALILADVFTNIALFDIMGEPDMALLIGVVMAIFFAYRQYTFNSVREWVEKAIKRSGVVILDMCGGGALGATLAMTGVGQEMGTLLSGLPLPAILVPFLIAVAIQSVQGSRVVTMLVAPSIVIPLVPFLGLPPEIVLFSMASGTFLISHFNDPFFWIYKDLAELETSEVLRSYTLGGVVMGITSLMLTGVAYLLFY</sequence>
<dbReference type="Proteomes" id="UP001183006">
    <property type="component" value="Chromosome"/>
</dbReference>
<feature type="transmembrane region" description="Helical" evidence="1">
    <location>
        <begin position="29"/>
        <end position="50"/>
    </location>
</feature>
<feature type="transmembrane region" description="Helical" evidence="1">
    <location>
        <begin position="57"/>
        <end position="76"/>
    </location>
</feature>
<organism evidence="2 3">
    <name type="scientific">Methanolobus mangrovi</name>
    <dbReference type="NCBI Taxonomy" id="3072977"/>
    <lineage>
        <taxon>Archaea</taxon>
        <taxon>Methanobacteriati</taxon>
        <taxon>Methanobacteriota</taxon>
        <taxon>Stenosarchaea group</taxon>
        <taxon>Methanomicrobia</taxon>
        <taxon>Methanosarcinales</taxon>
        <taxon>Methanosarcinaceae</taxon>
        <taxon>Methanolobus</taxon>
    </lineage>
</organism>
<protein>
    <submittedName>
        <fullName evidence="2">GntP family permease</fullName>
    </submittedName>
</protein>